<keyword evidence="1" id="KW-1133">Transmembrane helix</keyword>
<keyword evidence="3" id="KW-1185">Reference proteome</keyword>
<comment type="caution">
    <text evidence="2">The sequence shown here is derived from an EMBL/GenBank/DDBJ whole genome shotgun (WGS) entry which is preliminary data.</text>
</comment>
<evidence type="ECO:0000313" key="2">
    <source>
        <dbReference type="EMBL" id="MBO9204835.1"/>
    </source>
</evidence>
<proteinExistence type="predicted"/>
<name>A0ABS3Z595_9BACT</name>
<feature type="transmembrane region" description="Helical" evidence="1">
    <location>
        <begin position="29"/>
        <end position="49"/>
    </location>
</feature>
<keyword evidence="1" id="KW-0472">Membrane</keyword>
<evidence type="ECO:0000313" key="3">
    <source>
        <dbReference type="Proteomes" id="UP000677244"/>
    </source>
</evidence>
<dbReference type="Proteomes" id="UP000677244">
    <property type="component" value="Unassembled WGS sequence"/>
</dbReference>
<evidence type="ECO:0008006" key="4">
    <source>
        <dbReference type="Google" id="ProtNLM"/>
    </source>
</evidence>
<evidence type="ECO:0000256" key="1">
    <source>
        <dbReference type="SAM" id="Phobius"/>
    </source>
</evidence>
<organism evidence="2 3">
    <name type="scientific">Niastella soli</name>
    <dbReference type="NCBI Taxonomy" id="2821487"/>
    <lineage>
        <taxon>Bacteria</taxon>
        <taxon>Pseudomonadati</taxon>
        <taxon>Bacteroidota</taxon>
        <taxon>Chitinophagia</taxon>
        <taxon>Chitinophagales</taxon>
        <taxon>Chitinophagaceae</taxon>
        <taxon>Niastella</taxon>
    </lineage>
</organism>
<protein>
    <recommendedName>
        <fullName evidence="4">DoxX family protein</fullName>
    </recommendedName>
</protein>
<dbReference type="EMBL" id="JAGHKO010000017">
    <property type="protein sequence ID" value="MBO9204835.1"/>
    <property type="molecule type" value="Genomic_DNA"/>
</dbReference>
<keyword evidence="1" id="KW-0812">Transmembrane</keyword>
<accession>A0ABS3Z595</accession>
<reference evidence="2 3" key="1">
    <citation type="submission" date="2021-03" db="EMBL/GenBank/DDBJ databases">
        <title>Assistant Professor.</title>
        <authorList>
            <person name="Huq M.A."/>
        </authorList>
    </citation>
    <scope>NUCLEOTIDE SEQUENCE [LARGE SCALE GENOMIC DNA]</scope>
    <source>
        <strain evidence="2 3">MAH-29</strain>
    </source>
</reference>
<sequence length="69" mass="7654">MAALIALAVPMTGYLVVHWNDSLAEKDVPFMYSISLLLIIVCGAGKYSMDHYLANRDLIKNTKPSRSLI</sequence>
<gene>
    <name evidence="2" type="ORF">J7I42_31385</name>
</gene>